<gene>
    <name evidence="2" type="ORF">CPAR01_03573</name>
</gene>
<evidence type="ECO:0000313" key="3">
    <source>
        <dbReference type="Proteomes" id="UP001241169"/>
    </source>
</evidence>
<feature type="region of interest" description="Disordered" evidence="1">
    <location>
        <begin position="70"/>
        <end position="94"/>
    </location>
</feature>
<dbReference type="Proteomes" id="UP001241169">
    <property type="component" value="Unassembled WGS sequence"/>
</dbReference>
<proteinExistence type="predicted"/>
<accession>A0ABQ9STU6</accession>
<protein>
    <submittedName>
        <fullName evidence="2">Uncharacterized protein</fullName>
    </submittedName>
</protein>
<feature type="compositionally biased region" description="Basic and acidic residues" evidence="1">
    <location>
        <begin position="82"/>
        <end position="94"/>
    </location>
</feature>
<evidence type="ECO:0000313" key="2">
    <source>
        <dbReference type="EMBL" id="KAK1542940.1"/>
    </source>
</evidence>
<keyword evidence="3" id="KW-1185">Reference proteome</keyword>
<reference evidence="2 3" key="1">
    <citation type="submission" date="2016-10" db="EMBL/GenBank/DDBJ databases">
        <title>The genome sequence of Colletotrichum fioriniae PJ7.</title>
        <authorList>
            <person name="Baroncelli R."/>
        </authorList>
    </citation>
    <scope>NUCLEOTIDE SEQUENCE [LARGE SCALE GENOMIC DNA]</scope>
    <source>
        <strain evidence="2 3">IMI 384185</strain>
    </source>
</reference>
<dbReference type="GeneID" id="85371759"/>
<evidence type="ECO:0000256" key="1">
    <source>
        <dbReference type="SAM" id="MobiDB-lite"/>
    </source>
</evidence>
<feature type="region of interest" description="Disordered" evidence="1">
    <location>
        <begin position="1"/>
        <end position="30"/>
    </location>
</feature>
<sequence length="166" mass="18817">MVVSSDMTLERREARRKMRTPDAMQNPDRRVPWTFEKPATHVRENAGALPFSTCAHLKFSHRNPRVLLHIEAGGGAPQNKKRPGEKSKEETMDEKQHRHAYTHTHTHTHTYAKLQTPAKSGTGRVDSGDLGFAGQAAKDRHSVDCAYRTYLAEVNTPHRESECFCE</sequence>
<comment type="caution">
    <text evidence="2">The sequence shown here is derived from an EMBL/GenBank/DDBJ whole genome shotgun (WGS) entry which is preliminary data.</text>
</comment>
<name>A0ABQ9STU6_9PEZI</name>
<dbReference type="RefSeq" id="XP_060352066.1">
    <property type="nucleotide sequence ID" value="XM_060487860.1"/>
</dbReference>
<dbReference type="EMBL" id="MOPA01000003">
    <property type="protein sequence ID" value="KAK1542940.1"/>
    <property type="molecule type" value="Genomic_DNA"/>
</dbReference>
<organism evidence="2 3">
    <name type="scientific">Colletotrichum paranaense</name>
    <dbReference type="NCBI Taxonomy" id="1914294"/>
    <lineage>
        <taxon>Eukaryota</taxon>
        <taxon>Fungi</taxon>
        <taxon>Dikarya</taxon>
        <taxon>Ascomycota</taxon>
        <taxon>Pezizomycotina</taxon>
        <taxon>Sordariomycetes</taxon>
        <taxon>Hypocreomycetidae</taxon>
        <taxon>Glomerellales</taxon>
        <taxon>Glomerellaceae</taxon>
        <taxon>Colletotrichum</taxon>
        <taxon>Colletotrichum acutatum species complex</taxon>
    </lineage>
</organism>